<organism evidence="2 3">
    <name type="scientific">Bambusicola thoracicus</name>
    <name type="common">Chinese bamboo-partridge</name>
    <name type="synonym">Perdix thoracica</name>
    <dbReference type="NCBI Taxonomy" id="9083"/>
    <lineage>
        <taxon>Eukaryota</taxon>
        <taxon>Metazoa</taxon>
        <taxon>Chordata</taxon>
        <taxon>Craniata</taxon>
        <taxon>Vertebrata</taxon>
        <taxon>Euteleostomi</taxon>
        <taxon>Archelosauria</taxon>
        <taxon>Archosauria</taxon>
        <taxon>Dinosauria</taxon>
        <taxon>Saurischia</taxon>
        <taxon>Theropoda</taxon>
        <taxon>Coelurosauria</taxon>
        <taxon>Aves</taxon>
        <taxon>Neognathae</taxon>
        <taxon>Galloanserae</taxon>
        <taxon>Galliformes</taxon>
        <taxon>Phasianidae</taxon>
        <taxon>Perdicinae</taxon>
        <taxon>Bambusicola</taxon>
    </lineage>
</organism>
<dbReference type="Proteomes" id="UP000237246">
    <property type="component" value="Unassembled WGS sequence"/>
</dbReference>
<gene>
    <name evidence="2" type="ORF">CIB84_006101</name>
</gene>
<feature type="region of interest" description="Disordered" evidence="1">
    <location>
        <begin position="1"/>
        <end position="28"/>
    </location>
</feature>
<accession>A0A2P4T1C0</accession>
<dbReference type="AlphaFoldDB" id="A0A2P4T1C0"/>
<reference evidence="2 3" key="1">
    <citation type="submission" date="2018-01" db="EMBL/GenBank/DDBJ databases">
        <title>Comparison of the Chinese Bamboo Partridge and Red Junglefowl genome sequences highlights the importance of demography in genome evolution.</title>
        <authorList>
            <person name="Tiley G.P."/>
            <person name="Kimball R.T."/>
            <person name="Braun E.L."/>
            <person name="Burleigh J.G."/>
        </authorList>
    </citation>
    <scope>NUCLEOTIDE SEQUENCE [LARGE SCALE GENOMIC DNA]</scope>
    <source>
        <strain evidence="2">RTK389</strain>
        <tissue evidence="2">Blood</tissue>
    </source>
</reference>
<evidence type="ECO:0000313" key="3">
    <source>
        <dbReference type="Proteomes" id="UP000237246"/>
    </source>
</evidence>
<protein>
    <submittedName>
        <fullName evidence="2">Uncharacterized protein</fullName>
    </submittedName>
</protein>
<sequence>MKIRMAPGMPGEPGVIAHGPAVGEPPTH</sequence>
<dbReference type="EMBL" id="PPHD01012835">
    <property type="protein sequence ID" value="POI30149.1"/>
    <property type="molecule type" value="Genomic_DNA"/>
</dbReference>
<evidence type="ECO:0000313" key="2">
    <source>
        <dbReference type="EMBL" id="POI30149.1"/>
    </source>
</evidence>
<proteinExistence type="predicted"/>
<evidence type="ECO:0000256" key="1">
    <source>
        <dbReference type="SAM" id="MobiDB-lite"/>
    </source>
</evidence>
<name>A0A2P4T1C0_BAMTH</name>
<keyword evidence="3" id="KW-1185">Reference proteome</keyword>
<comment type="caution">
    <text evidence="2">The sequence shown here is derived from an EMBL/GenBank/DDBJ whole genome shotgun (WGS) entry which is preliminary data.</text>
</comment>